<dbReference type="OrthoDB" id="9813275at2"/>
<name>A0A1H2FHD7_9GAMM</name>
<dbReference type="PANTHER" id="PTHR31435:SF9">
    <property type="entry name" value="PROTEIN NATD1"/>
    <property type="match status" value="1"/>
</dbReference>
<keyword evidence="3" id="KW-1185">Reference proteome</keyword>
<accession>A0A1H2FHD7</accession>
<dbReference type="Gene3D" id="3.40.630.30">
    <property type="match status" value="1"/>
</dbReference>
<evidence type="ECO:0000313" key="3">
    <source>
        <dbReference type="Proteomes" id="UP000243924"/>
    </source>
</evidence>
<dbReference type="InterPro" id="IPR031165">
    <property type="entry name" value="GNAT_YJDJ"/>
</dbReference>
<dbReference type="AlphaFoldDB" id="A0A1H2FHD7"/>
<dbReference type="STRING" id="1434072.SAMN05216210_1565"/>
<dbReference type="PANTHER" id="PTHR31435">
    <property type="entry name" value="PROTEIN NATD1"/>
    <property type="match status" value="1"/>
</dbReference>
<feature type="domain" description="N-acetyltransferase" evidence="1">
    <location>
        <begin position="9"/>
        <end position="95"/>
    </location>
</feature>
<proteinExistence type="predicted"/>
<dbReference type="SUPFAM" id="SSF55729">
    <property type="entry name" value="Acyl-CoA N-acyltransferases (Nat)"/>
    <property type="match status" value="1"/>
</dbReference>
<dbReference type="EMBL" id="LT629787">
    <property type="protein sequence ID" value="SDU06790.1"/>
    <property type="molecule type" value="Genomic_DNA"/>
</dbReference>
<dbReference type="InterPro" id="IPR045057">
    <property type="entry name" value="Gcn5-rel_NAT"/>
</dbReference>
<organism evidence="2 3">
    <name type="scientific">Halopseudomonas salegens</name>
    <dbReference type="NCBI Taxonomy" id="1434072"/>
    <lineage>
        <taxon>Bacteria</taxon>
        <taxon>Pseudomonadati</taxon>
        <taxon>Pseudomonadota</taxon>
        <taxon>Gammaproteobacteria</taxon>
        <taxon>Pseudomonadales</taxon>
        <taxon>Pseudomonadaceae</taxon>
        <taxon>Halopseudomonas</taxon>
    </lineage>
</organism>
<evidence type="ECO:0000259" key="1">
    <source>
        <dbReference type="PROSITE" id="PS51729"/>
    </source>
</evidence>
<evidence type="ECO:0000313" key="2">
    <source>
        <dbReference type="EMBL" id="SDU06790.1"/>
    </source>
</evidence>
<protein>
    <recommendedName>
        <fullName evidence="1">N-acetyltransferase domain-containing protein</fullName>
    </recommendedName>
</protein>
<sequence>MSSNETKIQHDKRARQFFIVVGEQKAYLSYMDLGKKTLDYYRTFVPQGLRGRGFAAKLTEYALKYAEQTGYSVIPSCSYVERFMQRYNRDDAKTA</sequence>
<gene>
    <name evidence="2" type="ORF">SAMN05216210_1565</name>
</gene>
<dbReference type="InterPro" id="IPR016181">
    <property type="entry name" value="Acyl_CoA_acyltransferase"/>
</dbReference>
<dbReference type="Proteomes" id="UP000243924">
    <property type="component" value="Chromosome I"/>
</dbReference>
<dbReference type="Pfam" id="PF14542">
    <property type="entry name" value="Acetyltransf_CG"/>
    <property type="match status" value="1"/>
</dbReference>
<dbReference type="PROSITE" id="PS51729">
    <property type="entry name" value="GNAT_YJDJ"/>
    <property type="match status" value="1"/>
</dbReference>
<reference evidence="3" key="1">
    <citation type="submission" date="2016-10" db="EMBL/GenBank/DDBJ databases">
        <authorList>
            <person name="Varghese N."/>
            <person name="Submissions S."/>
        </authorList>
    </citation>
    <scope>NUCLEOTIDE SEQUENCE [LARGE SCALE GENOMIC DNA]</scope>
    <source>
        <strain evidence="3">CECT 8338</strain>
    </source>
</reference>